<comment type="caution">
    <text evidence="1">The sequence shown here is derived from an EMBL/GenBank/DDBJ whole genome shotgun (WGS) entry which is preliminary data.</text>
</comment>
<name>A0A4R6KNZ7_9ACTN</name>
<dbReference type="Proteomes" id="UP000295388">
    <property type="component" value="Unassembled WGS sequence"/>
</dbReference>
<reference evidence="1 2" key="1">
    <citation type="submission" date="2019-03" db="EMBL/GenBank/DDBJ databases">
        <title>Genomic Encyclopedia of Type Strains, Phase III (KMG-III): the genomes of soil and plant-associated and newly described type strains.</title>
        <authorList>
            <person name="Whitman W."/>
        </authorList>
    </citation>
    <scope>NUCLEOTIDE SEQUENCE [LARGE SCALE GENOMIC DNA]</scope>
    <source>
        <strain evidence="1 2">VKM Ac-2527</strain>
    </source>
</reference>
<evidence type="ECO:0000313" key="1">
    <source>
        <dbReference type="EMBL" id="TDO54376.1"/>
    </source>
</evidence>
<organism evidence="1 2">
    <name type="scientific">Kribbella caucasensis</name>
    <dbReference type="NCBI Taxonomy" id="2512215"/>
    <lineage>
        <taxon>Bacteria</taxon>
        <taxon>Bacillati</taxon>
        <taxon>Actinomycetota</taxon>
        <taxon>Actinomycetes</taxon>
        <taxon>Propionibacteriales</taxon>
        <taxon>Kribbellaceae</taxon>
        <taxon>Kribbella</taxon>
    </lineage>
</organism>
<proteinExistence type="predicted"/>
<dbReference type="EMBL" id="SNWQ01000001">
    <property type="protein sequence ID" value="TDO54376.1"/>
    <property type="molecule type" value="Genomic_DNA"/>
</dbReference>
<sequence length="142" mass="15889">MELSIDESTRQVTQFVCECCDTKAERSWAFVNTAGTPYGVYFASCYHHDGVHETWIDAILGTWGQDDFTDHLTFGCRVGPVSNSPDPAATLVNGGEVAPDEPIYGRKLTREAALTNPRLPDFWHLVDHVLEHDPLVRNHLYG</sequence>
<dbReference type="RefSeq" id="WP_133797974.1">
    <property type="nucleotide sequence ID" value="NZ_SNWQ01000001.1"/>
</dbReference>
<accession>A0A4R6KNZ7</accession>
<evidence type="ECO:0000313" key="2">
    <source>
        <dbReference type="Proteomes" id="UP000295388"/>
    </source>
</evidence>
<keyword evidence="2" id="KW-1185">Reference proteome</keyword>
<gene>
    <name evidence="1" type="ORF">EV643_101158</name>
</gene>
<protein>
    <submittedName>
        <fullName evidence="1">Uncharacterized protein</fullName>
    </submittedName>
</protein>
<dbReference type="OrthoDB" id="8779559at2"/>
<dbReference type="AlphaFoldDB" id="A0A4R6KNZ7"/>